<feature type="domain" description="Methylated-DNA-[protein]-cysteine S-methyltransferase DNA binding" evidence="2">
    <location>
        <begin position="45"/>
        <end position="120"/>
    </location>
</feature>
<dbReference type="GO" id="GO:0006281">
    <property type="term" value="P:DNA repair"/>
    <property type="evidence" value="ECO:0007669"/>
    <property type="project" value="InterPro"/>
</dbReference>
<dbReference type="InterPro" id="IPR036388">
    <property type="entry name" value="WH-like_DNA-bd_sf"/>
</dbReference>
<dbReference type="Pfam" id="PF01035">
    <property type="entry name" value="DNA_binding_1"/>
    <property type="match status" value="1"/>
</dbReference>
<dbReference type="SUPFAM" id="SSF46767">
    <property type="entry name" value="Methylated DNA-protein cysteine methyltransferase, C-terminal domain"/>
    <property type="match status" value="1"/>
</dbReference>
<sequence>MKEKERGKPAKGSRILVTTIHMRGERPRRTLYREGAPAEGDRDRAFRRVILSIPPGKVSTYGKVAAAAGYPLYHRAVARLLRIDPPDLLPWHRVLGAGGEIKLPGTAAKEQKARLRLEGVQFRGNRVDMDVHEHALRVWEIPD</sequence>
<comment type="caution">
    <text evidence="3">The sequence shown here is derived from an EMBL/GenBank/DDBJ whole genome shotgun (WGS) entry which is preliminary data.</text>
</comment>
<dbReference type="RefSeq" id="WP_246409530.1">
    <property type="nucleotide sequence ID" value="NZ_JACHIP010000006.1"/>
</dbReference>
<accession>A0A7W8E6W1</accession>
<dbReference type="InterPro" id="IPR014048">
    <property type="entry name" value="MethylDNA_cys_MeTrfase_DNA-bd"/>
</dbReference>
<dbReference type="PANTHER" id="PTHR42942">
    <property type="entry name" value="6-O-METHYLGUANINE DNA METHYLTRANSFERASE"/>
    <property type="match status" value="1"/>
</dbReference>
<organism evidence="3 4">
    <name type="scientific">Granulicella aggregans</name>
    <dbReference type="NCBI Taxonomy" id="474949"/>
    <lineage>
        <taxon>Bacteria</taxon>
        <taxon>Pseudomonadati</taxon>
        <taxon>Acidobacteriota</taxon>
        <taxon>Terriglobia</taxon>
        <taxon>Terriglobales</taxon>
        <taxon>Acidobacteriaceae</taxon>
        <taxon>Granulicella</taxon>
    </lineage>
</organism>
<gene>
    <name evidence="3" type="ORF">HDF16_004386</name>
</gene>
<keyword evidence="3" id="KW-0808">Transferase</keyword>
<dbReference type="EMBL" id="JACHIP010000006">
    <property type="protein sequence ID" value="MBB5059660.1"/>
    <property type="molecule type" value="Genomic_DNA"/>
</dbReference>
<proteinExistence type="predicted"/>
<reference evidence="3 4" key="1">
    <citation type="submission" date="2020-08" db="EMBL/GenBank/DDBJ databases">
        <title>Genomic Encyclopedia of Type Strains, Phase IV (KMG-V): Genome sequencing to study the core and pangenomes of soil and plant-associated prokaryotes.</title>
        <authorList>
            <person name="Whitman W."/>
        </authorList>
    </citation>
    <scope>NUCLEOTIDE SEQUENCE [LARGE SCALE GENOMIC DNA]</scope>
    <source>
        <strain evidence="3 4">M8UP14</strain>
    </source>
</reference>
<dbReference type="GO" id="GO:0032259">
    <property type="term" value="P:methylation"/>
    <property type="evidence" value="ECO:0007669"/>
    <property type="project" value="UniProtKB-KW"/>
</dbReference>
<dbReference type="InterPro" id="IPR052520">
    <property type="entry name" value="ATL_DNA_repair"/>
</dbReference>
<keyword evidence="3" id="KW-0489">Methyltransferase</keyword>
<dbReference type="Gene3D" id="1.10.10.10">
    <property type="entry name" value="Winged helix-like DNA-binding domain superfamily/Winged helix DNA-binding domain"/>
    <property type="match status" value="1"/>
</dbReference>
<evidence type="ECO:0000259" key="2">
    <source>
        <dbReference type="Pfam" id="PF01035"/>
    </source>
</evidence>
<dbReference type="InterPro" id="IPR036217">
    <property type="entry name" value="MethylDNA_cys_MeTrfase_DNAb"/>
</dbReference>
<name>A0A7W8E6W1_9BACT</name>
<keyword evidence="4" id="KW-1185">Reference proteome</keyword>
<evidence type="ECO:0000313" key="4">
    <source>
        <dbReference type="Proteomes" id="UP000540989"/>
    </source>
</evidence>
<dbReference type="CDD" id="cd06445">
    <property type="entry name" value="ATase"/>
    <property type="match status" value="1"/>
</dbReference>
<evidence type="ECO:0000313" key="3">
    <source>
        <dbReference type="EMBL" id="MBB5059660.1"/>
    </source>
</evidence>
<protein>
    <submittedName>
        <fullName evidence="3">Methylated-DNA-protein-cysteine methyltransferase-like protein</fullName>
    </submittedName>
</protein>
<dbReference type="PANTHER" id="PTHR42942:SF1">
    <property type="entry name" value="ALKYLTRANSFERASE-LIKE PROTEIN 1"/>
    <property type="match status" value="1"/>
</dbReference>
<dbReference type="AlphaFoldDB" id="A0A7W8E6W1"/>
<dbReference type="Proteomes" id="UP000540989">
    <property type="component" value="Unassembled WGS sequence"/>
</dbReference>
<keyword evidence="1" id="KW-0227">DNA damage</keyword>
<evidence type="ECO:0000256" key="1">
    <source>
        <dbReference type="ARBA" id="ARBA00022763"/>
    </source>
</evidence>
<dbReference type="GO" id="GO:0008168">
    <property type="term" value="F:methyltransferase activity"/>
    <property type="evidence" value="ECO:0007669"/>
    <property type="project" value="UniProtKB-KW"/>
</dbReference>